<evidence type="ECO:0000313" key="4">
    <source>
        <dbReference type="Proteomes" id="UP001183824"/>
    </source>
</evidence>
<dbReference type="InterPro" id="IPR029045">
    <property type="entry name" value="ClpP/crotonase-like_dom_sf"/>
</dbReference>
<dbReference type="Pfam" id="PF00378">
    <property type="entry name" value="ECH_1"/>
    <property type="match status" value="1"/>
</dbReference>
<comment type="similarity">
    <text evidence="1 2">Belongs to the enoyl-CoA hydratase/isomerase family.</text>
</comment>
<evidence type="ECO:0000256" key="1">
    <source>
        <dbReference type="ARBA" id="ARBA00005254"/>
    </source>
</evidence>
<sequence length="154" mass="16236">ITTSATEALDRDPGVGCIVITGSGEKAFAAGADIKEMQPQSYMDMYLSDWFTAWDRLGQLRTPAIAAVRGYALGGGCELAMLCDLVIASESAVFGQPEIRLGVIPGIGGSQRLTRAVGKAKAMDLCLTGRNMDVQEAERAGLVSRIVPDADLLT</sequence>
<dbReference type="PROSITE" id="PS00166">
    <property type="entry name" value="ENOYL_COA_HYDRATASE"/>
    <property type="match status" value="1"/>
</dbReference>
<dbReference type="PANTHER" id="PTHR11941:SF54">
    <property type="entry name" value="ENOYL-COA HYDRATASE, MITOCHONDRIAL"/>
    <property type="match status" value="1"/>
</dbReference>
<dbReference type="EMBL" id="JAVREZ010000229">
    <property type="protein sequence ID" value="MDT0488502.1"/>
    <property type="molecule type" value="Genomic_DNA"/>
</dbReference>
<feature type="non-terminal residue" evidence="3">
    <location>
        <position position="154"/>
    </location>
</feature>
<dbReference type="CDD" id="cd06558">
    <property type="entry name" value="crotonase-like"/>
    <property type="match status" value="1"/>
</dbReference>
<dbReference type="SUPFAM" id="SSF52096">
    <property type="entry name" value="ClpP/crotonase"/>
    <property type="match status" value="1"/>
</dbReference>
<dbReference type="InterPro" id="IPR001753">
    <property type="entry name" value="Enoyl-CoA_hydra/iso"/>
</dbReference>
<dbReference type="Proteomes" id="UP001183824">
    <property type="component" value="Unassembled WGS sequence"/>
</dbReference>
<organism evidence="3 4">
    <name type="scientific">Streptomyces doebereineriae</name>
    <dbReference type="NCBI Taxonomy" id="3075528"/>
    <lineage>
        <taxon>Bacteria</taxon>
        <taxon>Bacillati</taxon>
        <taxon>Actinomycetota</taxon>
        <taxon>Actinomycetes</taxon>
        <taxon>Kitasatosporales</taxon>
        <taxon>Streptomycetaceae</taxon>
        <taxon>Streptomyces</taxon>
    </lineage>
</organism>
<dbReference type="PANTHER" id="PTHR11941">
    <property type="entry name" value="ENOYL-COA HYDRATASE-RELATED"/>
    <property type="match status" value="1"/>
</dbReference>
<comment type="caution">
    <text evidence="3">The sequence shown here is derived from an EMBL/GenBank/DDBJ whole genome shotgun (WGS) entry which is preliminary data.</text>
</comment>
<dbReference type="Gene3D" id="3.90.226.10">
    <property type="entry name" value="2-enoyl-CoA Hydratase, Chain A, domain 1"/>
    <property type="match status" value="1"/>
</dbReference>
<evidence type="ECO:0000313" key="3">
    <source>
        <dbReference type="EMBL" id="MDT0488502.1"/>
    </source>
</evidence>
<reference evidence="4" key="1">
    <citation type="submission" date="2023-07" db="EMBL/GenBank/DDBJ databases">
        <title>30 novel species of actinomycetes from the DSMZ collection.</title>
        <authorList>
            <person name="Nouioui I."/>
        </authorList>
    </citation>
    <scope>NUCLEOTIDE SEQUENCE [LARGE SCALE GENOMIC DNA]</scope>
    <source>
        <strain evidence="4">DSM 41640</strain>
    </source>
</reference>
<keyword evidence="4" id="KW-1185">Reference proteome</keyword>
<evidence type="ECO:0000256" key="2">
    <source>
        <dbReference type="RuleBase" id="RU003707"/>
    </source>
</evidence>
<name>A0ABU2VUB7_9ACTN</name>
<protein>
    <submittedName>
        <fullName evidence="3">Enoyl-CoA hydratase-related protein</fullName>
    </submittedName>
</protein>
<gene>
    <name evidence="3" type="ORF">RNB18_51605</name>
</gene>
<feature type="non-terminal residue" evidence="3">
    <location>
        <position position="1"/>
    </location>
</feature>
<dbReference type="RefSeq" id="WP_311721007.1">
    <property type="nucleotide sequence ID" value="NZ_JAVREZ010000229.1"/>
</dbReference>
<accession>A0ABU2VUB7</accession>
<dbReference type="InterPro" id="IPR018376">
    <property type="entry name" value="Enoyl-CoA_hyd/isom_CS"/>
</dbReference>
<proteinExistence type="inferred from homology"/>